<comment type="catalytic activity">
    <reaction evidence="3">
        <text>L-seryl-[protein] + ATP = O-phospho-L-seryl-[protein] + ADP + H(+)</text>
        <dbReference type="Rhea" id="RHEA:17989"/>
        <dbReference type="Rhea" id="RHEA-COMP:9863"/>
        <dbReference type="Rhea" id="RHEA-COMP:11604"/>
        <dbReference type="ChEBI" id="CHEBI:15378"/>
        <dbReference type="ChEBI" id="CHEBI:29999"/>
        <dbReference type="ChEBI" id="CHEBI:30616"/>
        <dbReference type="ChEBI" id="CHEBI:83421"/>
        <dbReference type="ChEBI" id="CHEBI:456216"/>
        <dbReference type="EC" id="2.7.11.1"/>
    </reaction>
</comment>
<evidence type="ECO:0000313" key="4">
    <source>
        <dbReference type="EMBL" id="KAF2006014.1"/>
    </source>
</evidence>
<dbReference type="PROSITE" id="PS00109">
    <property type="entry name" value="PROTEIN_KINASE_TYR"/>
    <property type="match status" value="1"/>
</dbReference>
<evidence type="ECO:0000256" key="3">
    <source>
        <dbReference type="ARBA" id="ARBA00048679"/>
    </source>
</evidence>
<gene>
    <name evidence="4" type="ORF">P154DRAFT_482759</name>
</gene>
<evidence type="ECO:0000256" key="1">
    <source>
        <dbReference type="ARBA" id="ARBA00012513"/>
    </source>
</evidence>
<dbReference type="OrthoDB" id="4267316at2759"/>
<protein>
    <recommendedName>
        <fullName evidence="1">non-specific serine/threonine protein kinase</fullName>
        <ecNumber evidence="1">2.7.11.1</ecNumber>
    </recommendedName>
</protein>
<dbReference type="EC" id="2.7.11.1" evidence="1"/>
<keyword evidence="5" id="KW-1185">Reference proteome</keyword>
<dbReference type="GO" id="GO:0004674">
    <property type="term" value="F:protein serine/threonine kinase activity"/>
    <property type="evidence" value="ECO:0007669"/>
    <property type="project" value="UniProtKB-EC"/>
</dbReference>
<dbReference type="PANTHER" id="PTHR37171:SF1">
    <property type="entry name" value="SERINE_THREONINE-PROTEIN KINASE YRZF-RELATED"/>
    <property type="match status" value="1"/>
</dbReference>
<dbReference type="InterPro" id="IPR008266">
    <property type="entry name" value="Tyr_kinase_AS"/>
</dbReference>
<dbReference type="Proteomes" id="UP000799779">
    <property type="component" value="Unassembled WGS sequence"/>
</dbReference>
<dbReference type="SUPFAM" id="SSF56112">
    <property type="entry name" value="Protein kinase-like (PK-like)"/>
    <property type="match status" value="2"/>
</dbReference>
<comment type="catalytic activity">
    <reaction evidence="2">
        <text>L-threonyl-[protein] + ATP = O-phospho-L-threonyl-[protein] + ADP + H(+)</text>
        <dbReference type="Rhea" id="RHEA:46608"/>
        <dbReference type="Rhea" id="RHEA-COMP:11060"/>
        <dbReference type="Rhea" id="RHEA-COMP:11605"/>
        <dbReference type="ChEBI" id="CHEBI:15378"/>
        <dbReference type="ChEBI" id="CHEBI:30013"/>
        <dbReference type="ChEBI" id="CHEBI:30616"/>
        <dbReference type="ChEBI" id="CHEBI:61977"/>
        <dbReference type="ChEBI" id="CHEBI:456216"/>
        <dbReference type="EC" id="2.7.11.1"/>
    </reaction>
</comment>
<dbReference type="InterPro" id="IPR052396">
    <property type="entry name" value="Meiotic_Drive_Suppr_Kinase"/>
</dbReference>
<dbReference type="InterPro" id="IPR011009">
    <property type="entry name" value="Kinase-like_dom_sf"/>
</dbReference>
<reference evidence="4" key="1">
    <citation type="journal article" date="2020" name="Stud. Mycol.">
        <title>101 Dothideomycetes genomes: a test case for predicting lifestyles and emergence of pathogens.</title>
        <authorList>
            <person name="Haridas S."/>
            <person name="Albert R."/>
            <person name="Binder M."/>
            <person name="Bloem J."/>
            <person name="Labutti K."/>
            <person name="Salamov A."/>
            <person name="Andreopoulos B."/>
            <person name="Baker S."/>
            <person name="Barry K."/>
            <person name="Bills G."/>
            <person name="Bluhm B."/>
            <person name="Cannon C."/>
            <person name="Castanera R."/>
            <person name="Culley D."/>
            <person name="Daum C."/>
            <person name="Ezra D."/>
            <person name="Gonzalez J."/>
            <person name="Henrissat B."/>
            <person name="Kuo A."/>
            <person name="Liang C."/>
            <person name="Lipzen A."/>
            <person name="Lutzoni F."/>
            <person name="Magnuson J."/>
            <person name="Mondo S."/>
            <person name="Nolan M."/>
            <person name="Ohm R."/>
            <person name="Pangilinan J."/>
            <person name="Park H.-J."/>
            <person name="Ramirez L."/>
            <person name="Alfaro M."/>
            <person name="Sun H."/>
            <person name="Tritt A."/>
            <person name="Yoshinaga Y."/>
            <person name="Zwiers L.-H."/>
            <person name="Turgeon B."/>
            <person name="Goodwin S."/>
            <person name="Spatafora J."/>
            <person name="Crous P."/>
            <person name="Grigoriev I."/>
        </authorList>
    </citation>
    <scope>NUCLEOTIDE SEQUENCE</scope>
    <source>
        <strain evidence="4">CBS 123094</strain>
    </source>
</reference>
<dbReference type="PANTHER" id="PTHR37171">
    <property type="entry name" value="SERINE/THREONINE-PROTEIN KINASE YRZF-RELATED"/>
    <property type="match status" value="1"/>
</dbReference>
<organism evidence="4 5">
    <name type="scientific">Amniculicola lignicola CBS 123094</name>
    <dbReference type="NCBI Taxonomy" id="1392246"/>
    <lineage>
        <taxon>Eukaryota</taxon>
        <taxon>Fungi</taxon>
        <taxon>Dikarya</taxon>
        <taxon>Ascomycota</taxon>
        <taxon>Pezizomycotina</taxon>
        <taxon>Dothideomycetes</taxon>
        <taxon>Pleosporomycetidae</taxon>
        <taxon>Pleosporales</taxon>
        <taxon>Amniculicolaceae</taxon>
        <taxon>Amniculicola</taxon>
    </lineage>
</organism>
<proteinExistence type="predicted"/>
<dbReference type="AlphaFoldDB" id="A0A6A5WYF4"/>
<name>A0A6A5WYF4_9PLEO</name>
<evidence type="ECO:0000256" key="2">
    <source>
        <dbReference type="ARBA" id="ARBA00047899"/>
    </source>
</evidence>
<dbReference type="EMBL" id="ML977561">
    <property type="protein sequence ID" value="KAF2006014.1"/>
    <property type="molecule type" value="Genomic_DNA"/>
</dbReference>
<accession>A0A6A5WYF4</accession>
<evidence type="ECO:0000313" key="5">
    <source>
        <dbReference type="Proteomes" id="UP000799779"/>
    </source>
</evidence>
<sequence>MADLNSPILVAYRNNLKPHQDPKPPLPYIKGYTLNISRHTPPAPRYEHLAELDTPRLQHASQLEWVLSNPPTEGTTATDERKNLTISSTLHIGLDKGPQVVVVRDEEEKEMVAKIYDPLYYEFRQYNGIGYDEPPSIKVDVSTSADSDYCTEAAAYTELQGTPFEGQATAKYFGSWTFSAGLEGESQHKSRNVRLILMEHIVGVCMIKYDPASLEESECHEAMKRILEISMEMSYAGIVHGDVAPRNIMLCPLPSRKDQILLSIGRIVFIDFTSSHLLRLLSPSRRFPVPFSPIHRWWGRLRVFCDAQWFAGLNEANEWLWKTFEDDPRYLPAIRDPKSSHGRPLSADIKCYTGSSSECTSSSTSTSSISSGGDTPFPYVVGTKISVMSHEPPNPFGWYYPVPSEWHAEDYKSAPSKLLWVASHPPITGIDGTDSRTWRITKSLRTGDNSQAQIVLTSNNLVAKIYDPLYYPTYDDYGYLSNVVYEAESSYSIESAAYRELSGTPFEGTITPRYHGSWTTHISTNLPSGKQILRPVRLILLEYVEGISMLSLDPQTMSKVARQNILRKVFEAESDLLLFKGVRHDDIACRNIIICGTNFEDPNLRVCIIDFNLSKILRIL</sequence>
<feature type="non-terminal residue" evidence="4">
    <location>
        <position position="620"/>
    </location>
</feature>